<dbReference type="AlphaFoldDB" id="A0A238FLF4"/>
<evidence type="ECO:0000313" key="3">
    <source>
        <dbReference type="Proteomes" id="UP000198372"/>
    </source>
</evidence>
<feature type="compositionally biased region" description="Basic and acidic residues" evidence="1">
    <location>
        <begin position="148"/>
        <end position="157"/>
    </location>
</feature>
<keyword evidence="3" id="KW-1185">Reference proteome</keyword>
<reference evidence="3" key="1">
    <citation type="submission" date="2016-09" db="EMBL/GenBank/DDBJ databases">
        <authorList>
            <person name="Jeantristanb JTB J.-T."/>
            <person name="Ricardo R."/>
        </authorList>
    </citation>
    <scope>NUCLEOTIDE SEQUENCE [LARGE SCALE GENOMIC DNA]</scope>
</reference>
<sequence>MRIPRNAWNALQYQIDHTSFLPSQRFARLNHGRWVPPPRQPYEQKECEDEWGITAHSDEINGGDRRALAVAAFRWQPVQEGGMREWSGYEFVKRLLNSQTGLLVVGDSLSQQFVDTLWYMLPKRGHGSHALKEIFEWSIENNDAEEGTSDKRRDQPPKTHQRKIKPQRLDVSLVKDSPWLAPLRRELPNVPSERFSQPFLRFILDDTLVGVERISELAAQLDLPLMEIVPRLPPSEPWRQQLPSTQAPAKKWRHEQNVIVMLNKGAHINQGEMNITSDGLDAITALLARDLLSDLVQRPNLDIVYQGTSPGHVGCVGAHTPMYPSTPFEDHPTYKIWDWGRFDLRNNLWANEMDRLAPRGRTVDGSGSVAYMNVTDMARQRPEAHFIMSPGSPDCLH</sequence>
<dbReference type="OrthoDB" id="630188at2759"/>
<name>A0A238FLF4_9BASI</name>
<proteinExistence type="predicted"/>
<evidence type="ECO:0000256" key="1">
    <source>
        <dbReference type="SAM" id="MobiDB-lite"/>
    </source>
</evidence>
<dbReference type="EMBL" id="FMSP01000019">
    <property type="protein sequence ID" value="SCV73995.1"/>
    <property type="molecule type" value="Genomic_DNA"/>
</dbReference>
<evidence type="ECO:0000313" key="2">
    <source>
        <dbReference type="EMBL" id="SCV73995.1"/>
    </source>
</evidence>
<protein>
    <submittedName>
        <fullName evidence="2">BQ2448_6425 protein</fullName>
    </submittedName>
</protein>
<organism evidence="2 3">
    <name type="scientific">Microbotryum intermedium</name>
    <dbReference type="NCBI Taxonomy" id="269621"/>
    <lineage>
        <taxon>Eukaryota</taxon>
        <taxon>Fungi</taxon>
        <taxon>Dikarya</taxon>
        <taxon>Basidiomycota</taxon>
        <taxon>Pucciniomycotina</taxon>
        <taxon>Microbotryomycetes</taxon>
        <taxon>Microbotryales</taxon>
        <taxon>Microbotryaceae</taxon>
        <taxon>Microbotryum</taxon>
    </lineage>
</organism>
<gene>
    <name evidence="2" type="ORF">BQ2448_6425</name>
</gene>
<feature type="region of interest" description="Disordered" evidence="1">
    <location>
        <begin position="143"/>
        <end position="167"/>
    </location>
</feature>
<accession>A0A238FLF4</accession>
<dbReference type="Proteomes" id="UP000198372">
    <property type="component" value="Unassembled WGS sequence"/>
</dbReference>